<proteinExistence type="inferred from homology"/>
<dbReference type="Proteomes" id="UP000054272">
    <property type="component" value="Unassembled WGS sequence"/>
</dbReference>
<evidence type="ECO:0000256" key="5">
    <source>
        <dbReference type="ARBA" id="ARBA00022737"/>
    </source>
</evidence>
<evidence type="ECO:0000313" key="12">
    <source>
        <dbReference type="EMBL" id="KIR76177.1"/>
    </source>
</evidence>
<keyword evidence="6" id="KW-0999">Mitochondrion inner membrane</keyword>
<sequence length="661" mass="68005">MPHPDLSIPLLPDAEHDLPLPHPHHPQYTWPEAGPSSPRSTSSASTVSVSSAGFLGNVDAEYAYTTRYPSEIGDGRERGRGRERQASGQEQRRRADGERDTDLSKVGIFGAKAIAAMTGAMATSLLMTPFDVLKTRLQTVPPHLHPSFVPASGPIPPSAPIAINSPSAAAAAAEAADCCQTTYSGGGAGVGAGTSIKPQHPLVCTHSASLSISSKPSRGRGIDVSALRPSPSPPANANSNVNPNVNANALRPPSGCLNPSKWAGIWGEPIPSGIPGGGGGGGGGVLVLREGSGVALGGSSNIGVGGLLSSMKSSTSGAVSAGIGIGNTSTGGFWKEVAAVRAESGIRGLWKGVGTAITMGIPSSAIYMLGYEHLSTIISPYFLDSSGPVYTTTTTTTTTAPTSTSTSSLTEPESFGDSIEFESLSTPPSSSATTTATRTLTASLTPAPLIAGSLARTLSATVISPIEMFRTRLQALPIPGKPSPTYTSVTKDMYRLVQSKGPLILYRGLGPTLWRDVPFSGIYWASFELLKTSLTSPDSPLPFSPLSTTLGLGPIPISFMSGFVSGTFAALLTQPFDVLKTRRQVFNPTPGCVSDRQGAGMGIGMRMRMGVGTVSLVRHVVKTEGWAALYAGTSARCGKVAPACGLMIACYEGVGRLLGGE</sequence>
<keyword evidence="9 10" id="KW-0472">Membrane</keyword>
<evidence type="ECO:0000256" key="9">
    <source>
        <dbReference type="ARBA" id="ARBA00023136"/>
    </source>
</evidence>
<reference evidence="12 13" key="1">
    <citation type="submission" date="2015-01" db="EMBL/GenBank/DDBJ databases">
        <title>The Genome Sequence of Cryptococcus gattii EJB2.</title>
        <authorList>
            <consortium name="The Broad Institute Genomics Platform"/>
            <person name="Cuomo C."/>
            <person name="Litvintseva A."/>
            <person name="Chen Y."/>
            <person name="Heitman J."/>
            <person name="Sun S."/>
            <person name="Springer D."/>
            <person name="Dromer F."/>
            <person name="Young S."/>
            <person name="Zeng Q."/>
            <person name="Gargeya S."/>
            <person name="Abouelleil A."/>
            <person name="Alvarado L."/>
            <person name="Chapman S.B."/>
            <person name="Gainer-Dewar J."/>
            <person name="Goldberg J."/>
            <person name="Griggs A."/>
            <person name="Gujja S."/>
            <person name="Hansen M."/>
            <person name="Howarth C."/>
            <person name="Imamovic A."/>
            <person name="Larimer J."/>
            <person name="Murphy C."/>
            <person name="Naylor J."/>
            <person name="Pearson M."/>
            <person name="Priest M."/>
            <person name="Roberts A."/>
            <person name="Saif S."/>
            <person name="Shea T."/>
            <person name="Sykes S."/>
            <person name="Wortman J."/>
            <person name="Nusbaum C."/>
            <person name="Birren B."/>
        </authorList>
    </citation>
    <scope>NUCLEOTIDE SEQUENCE [LARGE SCALE GENOMIC DNA]</scope>
    <source>
        <strain evidence="12 13">EJB2</strain>
    </source>
</reference>
<feature type="compositionally biased region" description="Basic and acidic residues" evidence="11">
    <location>
        <begin position="73"/>
        <end position="100"/>
    </location>
</feature>
<keyword evidence="7" id="KW-1133">Transmembrane helix</keyword>
<keyword evidence="13" id="KW-1185">Reference proteome</keyword>
<evidence type="ECO:0000256" key="3">
    <source>
        <dbReference type="ARBA" id="ARBA00022448"/>
    </source>
</evidence>
<dbReference type="SUPFAM" id="SSF103506">
    <property type="entry name" value="Mitochondrial carrier"/>
    <property type="match status" value="1"/>
</dbReference>
<feature type="region of interest" description="Disordered" evidence="11">
    <location>
        <begin position="394"/>
        <end position="416"/>
    </location>
</feature>
<evidence type="ECO:0000256" key="1">
    <source>
        <dbReference type="ARBA" id="ARBA00004448"/>
    </source>
</evidence>
<feature type="region of interest" description="Disordered" evidence="11">
    <location>
        <begin position="213"/>
        <end position="241"/>
    </location>
</feature>
<keyword evidence="3" id="KW-0813">Transport</keyword>
<evidence type="ECO:0000256" key="6">
    <source>
        <dbReference type="ARBA" id="ARBA00022792"/>
    </source>
</evidence>
<dbReference type="Gene3D" id="1.50.40.10">
    <property type="entry name" value="Mitochondrial carrier domain"/>
    <property type="match status" value="2"/>
</dbReference>
<evidence type="ECO:0000256" key="10">
    <source>
        <dbReference type="PROSITE-ProRule" id="PRU00282"/>
    </source>
</evidence>
<dbReference type="PROSITE" id="PS50920">
    <property type="entry name" value="SOLCAR"/>
    <property type="match status" value="3"/>
</dbReference>
<dbReference type="InterPro" id="IPR018108">
    <property type="entry name" value="MCP_transmembrane"/>
</dbReference>
<feature type="compositionally biased region" description="Low complexity" evidence="11">
    <location>
        <begin position="394"/>
        <end position="410"/>
    </location>
</feature>
<feature type="compositionally biased region" description="Low complexity" evidence="11">
    <location>
        <begin position="225"/>
        <end position="241"/>
    </location>
</feature>
<feature type="region of interest" description="Disordered" evidence="11">
    <location>
        <begin position="1"/>
        <end position="47"/>
    </location>
</feature>
<organism evidence="12 13">
    <name type="scientific">Cryptococcus gattii EJB2</name>
    <dbReference type="NCBI Taxonomy" id="1296103"/>
    <lineage>
        <taxon>Eukaryota</taxon>
        <taxon>Fungi</taxon>
        <taxon>Dikarya</taxon>
        <taxon>Basidiomycota</taxon>
        <taxon>Agaricomycotina</taxon>
        <taxon>Tremellomycetes</taxon>
        <taxon>Tremellales</taxon>
        <taxon>Cryptococcaceae</taxon>
        <taxon>Cryptococcus</taxon>
        <taxon>Cryptococcus gattii species complex</taxon>
    </lineage>
</organism>
<accession>A0ABR5BKK0</accession>
<dbReference type="PANTHER" id="PTHR45760">
    <property type="entry name" value="FI19922P1-RELATED"/>
    <property type="match status" value="1"/>
</dbReference>
<comment type="similarity">
    <text evidence="2">Belongs to the mitochondrial carrier (TC 2.A.29) family.</text>
</comment>
<evidence type="ECO:0000256" key="2">
    <source>
        <dbReference type="ARBA" id="ARBA00006375"/>
    </source>
</evidence>
<evidence type="ECO:0000313" key="13">
    <source>
        <dbReference type="Proteomes" id="UP000054272"/>
    </source>
</evidence>
<comment type="subcellular location">
    <subcellularLocation>
        <location evidence="1">Mitochondrion inner membrane</location>
        <topology evidence="1">Multi-pass membrane protein</topology>
    </subcellularLocation>
</comment>
<evidence type="ECO:0000256" key="8">
    <source>
        <dbReference type="ARBA" id="ARBA00023128"/>
    </source>
</evidence>
<feature type="repeat" description="Solcar" evidence="10">
    <location>
        <begin position="553"/>
        <end position="657"/>
    </location>
</feature>
<dbReference type="Pfam" id="PF00153">
    <property type="entry name" value="Mito_carr"/>
    <property type="match status" value="4"/>
</dbReference>
<feature type="region of interest" description="Disordered" evidence="11">
    <location>
        <begin position="69"/>
        <end position="100"/>
    </location>
</feature>
<dbReference type="InterPro" id="IPR045315">
    <property type="entry name" value="Mtm1-like"/>
</dbReference>
<dbReference type="EMBL" id="KN848812">
    <property type="protein sequence ID" value="KIR76177.1"/>
    <property type="molecule type" value="Genomic_DNA"/>
</dbReference>
<dbReference type="InterPro" id="IPR023395">
    <property type="entry name" value="MCP_dom_sf"/>
</dbReference>
<feature type="repeat" description="Solcar" evidence="10">
    <location>
        <begin position="443"/>
        <end position="533"/>
    </location>
</feature>
<feature type="repeat" description="Solcar" evidence="10">
    <location>
        <begin position="285"/>
        <end position="377"/>
    </location>
</feature>
<protein>
    <submittedName>
        <fullName evidence="12">Metallochaperone</fullName>
    </submittedName>
</protein>
<gene>
    <name evidence="12" type="ORF">I306_06866</name>
</gene>
<name>A0ABR5BKK0_9TREE</name>
<dbReference type="PANTHER" id="PTHR45760:SF2">
    <property type="entry name" value="FI19922P1-RELATED"/>
    <property type="match status" value="1"/>
</dbReference>
<evidence type="ECO:0000256" key="7">
    <source>
        <dbReference type="ARBA" id="ARBA00022989"/>
    </source>
</evidence>
<keyword evidence="4 10" id="KW-0812">Transmembrane</keyword>
<evidence type="ECO:0000256" key="4">
    <source>
        <dbReference type="ARBA" id="ARBA00022692"/>
    </source>
</evidence>
<evidence type="ECO:0000256" key="11">
    <source>
        <dbReference type="SAM" id="MobiDB-lite"/>
    </source>
</evidence>
<keyword evidence="5" id="KW-0677">Repeat</keyword>
<keyword evidence="8" id="KW-0496">Mitochondrion</keyword>
<feature type="compositionally biased region" description="Low complexity" evidence="11">
    <location>
        <begin position="35"/>
        <end position="47"/>
    </location>
</feature>